<proteinExistence type="predicted"/>
<accession>A0A2P6QSH0</accession>
<sequence length="67" mass="7615">MGVVTLVLAVGRALPPQLMLVQSMQFSVTALLSSIYWVRSSNPLSIFPRRIFPTWLRPNADDRCRQI</sequence>
<organism evidence="1 2">
    <name type="scientific">Rosa chinensis</name>
    <name type="common">China rose</name>
    <dbReference type="NCBI Taxonomy" id="74649"/>
    <lineage>
        <taxon>Eukaryota</taxon>
        <taxon>Viridiplantae</taxon>
        <taxon>Streptophyta</taxon>
        <taxon>Embryophyta</taxon>
        <taxon>Tracheophyta</taxon>
        <taxon>Spermatophyta</taxon>
        <taxon>Magnoliopsida</taxon>
        <taxon>eudicotyledons</taxon>
        <taxon>Gunneridae</taxon>
        <taxon>Pentapetalae</taxon>
        <taxon>rosids</taxon>
        <taxon>fabids</taxon>
        <taxon>Rosales</taxon>
        <taxon>Rosaceae</taxon>
        <taxon>Rosoideae</taxon>
        <taxon>Rosoideae incertae sedis</taxon>
        <taxon>Rosa</taxon>
    </lineage>
</organism>
<dbReference type="Gramene" id="PRQ37119">
    <property type="protein sequence ID" value="PRQ37119"/>
    <property type="gene ID" value="RchiOBHm_Chr4g0399051"/>
</dbReference>
<protein>
    <submittedName>
        <fullName evidence="1">Uncharacterized protein</fullName>
    </submittedName>
</protein>
<keyword evidence="2" id="KW-1185">Reference proteome</keyword>
<comment type="caution">
    <text evidence="1">The sequence shown here is derived from an EMBL/GenBank/DDBJ whole genome shotgun (WGS) entry which is preliminary data.</text>
</comment>
<dbReference type="Proteomes" id="UP000238479">
    <property type="component" value="Chromosome 4"/>
</dbReference>
<reference evidence="1 2" key="1">
    <citation type="journal article" date="2018" name="Nat. Genet.">
        <title>The Rosa genome provides new insights in the design of modern roses.</title>
        <authorList>
            <person name="Bendahmane M."/>
        </authorList>
    </citation>
    <scope>NUCLEOTIDE SEQUENCE [LARGE SCALE GENOMIC DNA]</scope>
    <source>
        <strain evidence="2">cv. Old Blush</strain>
    </source>
</reference>
<gene>
    <name evidence="1" type="ORF">RchiOBHm_Chr4g0399051</name>
</gene>
<evidence type="ECO:0000313" key="2">
    <source>
        <dbReference type="Proteomes" id="UP000238479"/>
    </source>
</evidence>
<dbReference type="EMBL" id="PDCK01000042">
    <property type="protein sequence ID" value="PRQ37119.1"/>
    <property type="molecule type" value="Genomic_DNA"/>
</dbReference>
<evidence type="ECO:0000313" key="1">
    <source>
        <dbReference type="EMBL" id="PRQ37119.1"/>
    </source>
</evidence>
<name>A0A2P6QSH0_ROSCH</name>
<dbReference type="AlphaFoldDB" id="A0A2P6QSH0"/>